<dbReference type="GO" id="GO:0005739">
    <property type="term" value="C:mitochondrion"/>
    <property type="evidence" value="ECO:0007669"/>
    <property type="project" value="TreeGrafter"/>
</dbReference>
<feature type="domain" description="ERV/ALR sulfhydryl oxidase" evidence="7">
    <location>
        <begin position="97"/>
        <end position="199"/>
    </location>
</feature>
<feature type="domain" description="ERV/ALR sulfhydryl oxidase" evidence="7">
    <location>
        <begin position="1"/>
        <end position="86"/>
    </location>
</feature>
<dbReference type="PANTHER" id="PTHR12645:SF0">
    <property type="entry name" value="FAD-LINKED SULFHYDRYL OXIDASE ALR"/>
    <property type="match status" value="1"/>
</dbReference>
<dbReference type="GO" id="GO:0016971">
    <property type="term" value="F:flavin-dependent sulfhydryl oxidase activity"/>
    <property type="evidence" value="ECO:0007669"/>
    <property type="project" value="InterPro"/>
</dbReference>
<dbReference type="AlphaFoldDB" id="A0A6C0F201"/>
<dbReference type="EC" id="1.8.3.2" evidence="2"/>
<evidence type="ECO:0000256" key="3">
    <source>
        <dbReference type="ARBA" id="ARBA00022630"/>
    </source>
</evidence>
<keyword evidence="4" id="KW-0274">FAD</keyword>
<dbReference type="InterPro" id="IPR039799">
    <property type="entry name" value="ALR/ERV"/>
</dbReference>
<evidence type="ECO:0000256" key="6">
    <source>
        <dbReference type="ARBA" id="ARBA00023157"/>
    </source>
</evidence>
<accession>A0A6C0F201</accession>
<protein>
    <recommendedName>
        <fullName evidence="2">thiol oxidase</fullName>
        <ecNumber evidence="2">1.8.3.2</ecNumber>
    </recommendedName>
</protein>
<reference evidence="8" key="1">
    <citation type="journal article" date="2020" name="Nature">
        <title>Giant virus diversity and host interactions through global metagenomics.</title>
        <authorList>
            <person name="Schulz F."/>
            <person name="Roux S."/>
            <person name="Paez-Espino D."/>
            <person name="Jungbluth S."/>
            <person name="Walsh D.A."/>
            <person name="Denef V.J."/>
            <person name="McMahon K.D."/>
            <person name="Konstantinidis K.T."/>
            <person name="Eloe-Fadrosh E.A."/>
            <person name="Kyrpides N.C."/>
            <person name="Woyke T."/>
        </authorList>
    </citation>
    <scope>NUCLEOTIDE SEQUENCE</scope>
    <source>
        <strain evidence="8">GVMAG-M-3300009180-45</strain>
    </source>
</reference>
<keyword evidence="6" id="KW-1015">Disulfide bond</keyword>
<dbReference type="Pfam" id="PF04777">
    <property type="entry name" value="Evr1_Alr"/>
    <property type="match status" value="2"/>
</dbReference>
<sequence>MDTRFWGPSAWQLFHLVAFTSKHPDDVLNRMKDVLPCKFCRESTTEFVHKHPLRGDPGKWMYDIHNMVNNKLRTQCKDDPAVINPGPDPSFEEVKKHYMSMKPKAVPGADFLGAIAANYPDAPEPEQMAVQRTFLHALAKVYPFDELRGVFAAFVDRYEPTLSSRKAYMKWMHGLLSALSKETGSPLKSFKGWAHHLAYFKSGCSKKTYHGKTCRKTAGGRTKDRDHRRTHRIVHKRLL</sequence>
<evidence type="ECO:0000256" key="2">
    <source>
        <dbReference type="ARBA" id="ARBA00012512"/>
    </source>
</evidence>
<dbReference type="PANTHER" id="PTHR12645">
    <property type="entry name" value="ALR/ERV"/>
    <property type="match status" value="1"/>
</dbReference>
<organism evidence="8">
    <name type="scientific">viral metagenome</name>
    <dbReference type="NCBI Taxonomy" id="1070528"/>
    <lineage>
        <taxon>unclassified sequences</taxon>
        <taxon>metagenomes</taxon>
        <taxon>organismal metagenomes</taxon>
    </lineage>
</organism>
<evidence type="ECO:0000313" key="8">
    <source>
        <dbReference type="EMBL" id="QHT35478.1"/>
    </source>
</evidence>
<evidence type="ECO:0000256" key="4">
    <source>
        <dbReference type="ARBA" id="ARBA00022827"/>
    </source>
</evidence>
<dbReference type="InterPro" id="IPR036774">
    <property type="entry name" value="ERV/ALR_sulphydryl_oxid_sf"/>
</dbReference>
<dbReference type="InterPro" id="IPR017905">
    <property type="entry name" value="ERV/ALR_sulphydryl_oxidase"/>
</dbReference>
<proteinExistence type="predicted"/>
<keyword evidence="5" id="KW-0560">Oxidoreductase</keyword>
<dbReference type="GO" id="GO:0050660">
    <property type="term" value="F:flavin adenine dinucleotide binding"/>
    <property type="evidence" value="ECO:0007669"/>
    <property type="project" value="TreeGrafter"/>
</dbReference>
<evidence type="ECO:0000256" key="1">
    <source>
        <dbReference type="ARBA" id="ARBA00001974"/>
    </source>
</evidence>
<keyword evidence="3" id="KW-0285">Flavoprotein</keyword>
<name>A0A6C0F201_9ZZZZ</name>
<evidence type="ECO:0000259" key="7">
    <source>
        <dbReference type="PROSITE" id="PS51324"/>
    </source>
</evidence>
<dbReference type="Gene3D" id="1.20.120.310">
    <property type="entry name" value="ERV/ALR sulfhydryl oxidase domain"/>
    <property type="match status" value="2"/>
</dbReference>
<evidence type="ECO:0000256" key="5">
    <source>
        <dbReference type="ARBA" id="ARBA00023002"/>
    </source>
</evidence>
<dbReference type="EMBL" id="MN739021">
    <property type="protein sequence ID" value="QHT35478.1"/>
    <property type="molecule type" value="Genomic_DNA"/>
</dbReference>
<comment type="cofactor">
    <cofactor evidence="1">
        <name>FAD</name>
        <dbReference type="ChEBI" id="CHEBI:57692"/>
    </cofactor>
</comment>
<dbReference type="SUPFAM" id="SSF69000">
    <property type="entry name" value="FAD-dependent thiol oxidase"/>
    <property type="match status" value="2"/>
</dbReference>
<dbReference type="PROSITE" id="PS51324">
    <property type="entry name" value="ERV_ALR"/>
    <property type="match status" value="2"/>
</dbReference>